<evidence type="ECO:0000256" key="3">
    <source>
        <dbReference type="SAM" id="SignalP"/>
    </source>
</evidence>
<dbReference type="EMBL" id="BAAAZE010000010">
    <property type="protein sequence ID" value="GAA4027165.1"/>
    <property type="molecule type" value="Genomic_DNA"/>
</dbReference>
<comment type="caution">
    <text evidence="5">The sequence shown here is derived from an EMBL/GenBank/DDBJ whole genome shotgun (WGS) entry which is preliminary data.</text>
</comment>
<accession>A0ABP7TJC2</accession>
<evidence type="ECO:0000256" key="1">
    <source>
        <dbReference type="ARBA" id="ARBA00004442"/>
    </source>
</evidence>
<dbReference type="Pfam" id="PF13505">
    <property type="entry name" value="OMP_b-brl"/>
    <property type="match status" value="1"/>
</dbReference>
<protein>
    <recommendedName>
        <fullName evidence="4">Outer membrane protein beta-barrel domain-containing protein</fullName>
    </recommendedName>
</protein>
<comment type="subcellular location">
    <subcellularLocation>
        <location evidence="1">Cell outer membrane</location>
    </subcellularLocation>
</comment>
<keyword evidence="6" id="KW-1185">Reference proteome</keyword>
<evidence type="ECO:0000313" key="5">
    <source>
        <dbReference type="EMBL" id="GAA4027165.1"/>
    </source>
</evidence>
<name>A0ABP7TJC2_9BURK</name>
<keyword evidence="2 3" id="KW-0732">Signal</keyword>
<dbReference type="InterPro" id="IPR011250">
    <property type="entry name" value="OMP/PagP_B-barrel"/>
</dbReference>
<dbReference type="SUPFAM" id="SSF56925">
    <property type="entry name" value="OMPA-like"/>
    <property type="match status" value="1"/>
</dbReference>
<evidence type="ECO:0000256" key="2">
    <source>
        <dbReference type="ARBA" id="ARBA00022729"/>
    </source>
</evidence>
<reference evidence="6" key="1">
    <citation type="journal article" date="2019" name="Int. J. Syst. Evol. Microbiol.">
        <title>The Global Catalogue of Microorganisms (GCM) 10K type strain sequencing project: providing services to taxonomists for standard genome sequencing and annotation.</title>
        <authorList>
            <consortium name="The Broad Institute Genomics Platform"/>
            <consortium name="The Broad Institute Genome Sequencing Center for Infectious Disease"/>
            <person name="Wu L."/>
            <person name="Ma J."/>
        </authorList>
    </citation>
    <scope>NUCLEOTIDE SEQUENCE [LARGE SCALE GENOMIC DNA]</scope>
    <source>
        <strain evidence="6">JCM 16673</strain>
    </source>
</reference>
<feature type="chain" id="PRO_5046611370" description="Outer membrane protein beta-barrel domain-containing protein" evidence="3">
    <location>
        <begin position="23"/>
        <end position="197"/>
    </location>
</feature>
<dbReference type="InterPro" id="IPR027385">
    <property type="entry name" value="Beta-barrel_OMP"/>
</dbReference>
<sequence length="197" mass="20495">MKKLLIVTAVAASSFAAPQAFAQTRNFEGFSAGINANYAKSRATFNSGGQSASTEDKSSNGSIQGSYGLPLNDKFVLGVGANAGLGDLDAGASNGISVKAKDMYSVYLEPGYRVTDTTLVYGKVAYQSMKGEIAGAGGSASDTFNGYGVGVGVRSMISKNVYWQAEITEVDYRSKSLNGVDVEPKQTLGTVGVGYQF</sequence>
<gene>
    <name evidence="5" type="ORF">GCM10022212_26590</name>
</gene>
<feature type="signal peptide" evidence="3">
    <location>
        <begin position="1"/>
        <end position="22"/>
    </location>
</feature>
<evidence type="ECO:0000313" key="6">
    <source>
        <dbReference type="Proteomes" id="UP001501353"/>
    </source>
</evidence>
<dbReference type="RefSeq" id="WP_344763842.1">
    <property type="nucleotide sequence ID" value="NZ_BAAAZE010000010.1"/>
</dbReference>
<evidence type="ECO:0000259" key="4">
    <source>
        <dbReference type="Pfam" id="PF13505"/>
    </source>
</evidence>
<organism evidence="5 6">
    <name type="scientific">Actimicrobium antarcticum</name>
    <dbReference type="NCBI Taxonomy" id="1051899"/>
    <lineage>
        <taxon>Bacteria</taxon>
        <taxon>Pseudomonadati</taxon>
        <taxon>Pseudomonadota</taxon>
        <taxon>Betaproteobacteria</taxon>
        <taxon>Burkholderiales</taxon>
        <taxon>Oxalobacteraceae</taxon>
        <taxon>Actimicrobium</taxon>
    </lineage>
</organism>
<proteinExistence type="predicted"/>
<dbReference type="Proteomes" id="UP001501353">
    <property type="component" value="Unassembled WGS sequence"/>
</dbReference>
<feature type="domain" description="Outer membrane protein beta-barrel" evidence="4">
    <location>
        <begin position="9"/>
        <end position="197"/>
    </location>
</feature>